<dbReference type="GO" id="GO:0008083">
    <property type="term" value="F:growth factor activity"/>
    <property type="evidence" value="ECO:0007669"/>
    <property type="project" value="UniProtKB-UniRule"/>
</dbReference>
<evidence type="ECO:0000313" key="11">
    <source>
        <dbReference type="Proteomes" id="UP000828251"/>
    </source>
</evidence>
<dbReference type="InterPro" id="IPR009438">
    <property type="entry name" value="Phytosulfokine"/>
</dbReference>
<comment type="PTM">
    <text evidence="9">Sulfation is important for activity and for the binding to a putative membrane receptor.</text>
</comment>
<proteinExistence type="inferred from homology"/>
<dbReference type="GO" id="GO:0003676">
    <property type="term" value="F:nucleic acid binding"/>
    <property type="evidence" value="ECO:0007669"/>
    <property type="project" value="InterPro"/>
</dbReference>
<evidence type="ECO:0000256" key="1">
    <source>
        <dbReference type="ARBA" id="ARBA00004613"/>
    </source>
</evidence>
<keyword evidence="6 9" id="KW-0732">Signal</keyword>
<keyword evidence="3 9" id="KW-0217">Developmental protein</keyword>
<comment type="subcellular location">
    <subcellularLocation>
        <location evidence="1 9">Secreted</location>
    </subcellularLocation>
</comment>
<dbReference type="EMBL" id="JAIQCV010000002">
    <property type="protein sequence ID" value="KAH1123202.1"/>
    <property type="molecule type" value="Genomic_DNA"/>
</dbReference>
<keyword evidence="4 9" id="KW-0964">Secreted</keyword>
<keyword evidence="5 9" id="KW-0765">Sulfation</keyword>
<evidence type="ECO:0000256" key="7">
    <source>
        <dbReference type="ARBA" id="ARBA00022782"/>
    </source>
</evidence>
<dbReference type="GO" id="GO:0005576">
    <property type="term" value="C:extracellular region"/>
    <property type="evidence" value="ECO:0007669"/>
    <property type="project" value="UniProtKB-SubCell"/>
</dbReference>
<evidence type="ECO:0000256" key="9">
    <source>
        <dbReference type="RuleBase" id="RU368031"/>
    </source>
</evidence>
<evidence type="ECO:0000256" key="4">
    <source>
        <dbReference type="ARBA" id="ARBA00022525"/>
    </source>
</evidence>
<dbReference type="AlphaFoldDB" id="A0A9D3WGD7"/>
<evidence type="ECO:0000256" key="3">
    <source>
        <dbReference type="ARBA" id="ARBA00022473"/>
    </source>
</evidence>
<evidence type="ECO:0000256" key="6">
    <source>
        <dbReference type="ARBA" id="ARBA00022729"/>
    </source>
</evidence>
<keyword evidence="7 9" id="KW-0221">Differentiation</keyword>
<comment type="caution">
    <text evidence="10">The sequence shown here is derived from an EMBL/GenBank/DDBJ whole genome shotgun (WGS) entry which is preliminary data.</text>
</comment>
<dbReference type="PANTHER" id="PTHR33285:SF33">
    <property type="entry name" value="PHYTOSULFOKINE"/>
    <property type="match status" value="1"/>
</dbReference>
<evidence type="ECO:0000256" key="8">
    <source>
        <dbReference type="ARBA" id="ARBA00023030"/>
    </source>
</evidence>
<dbReference type="GO" id="GO:0030154">
    <property type="term" value="P:cell differentiation"/>
    <property type="evidence" value="ECO:0007669"/>
    <property type="project" value="UniProtKB-UniRule"/>
</dbReference>
<evidence type="ECO:0000256" key="5">
    <source>
        <dbReference type="ARBA" id="ARBA00022641"/>
    </source>
</evidence>
<comment type="similarity">
    <text evidence="2 9">Belongs to the phytosulfokine family.</text>
</comment>
<dbReference type="PANTHER" id="PTHR33285">
    <property type="entry name" value="PHYTOSULFOKINES 3"/>
    <property type="match status" value="1"/>
</dbReference>
<dbReference type="GO" id="GO:0004523">
    <property type="term" value="F:RNA-DNA hybrid ribonuclease activity"/>
    <property type="evidence" value="ECO:0007669"/>
    <property type="project" value="InterPro"/>
</dbReference>
<evidence type="ECO:0000256" key="2">
    <source>
        <dbReference type="ARBA" id="ARBA00010781"/>
    </source>
</evidence>
<organism evidence="10 11">
    <name type="scientific">Gossypium stocksii</name>
    <dbReference type="NCBI Taxonomy" id="47602"/>
    <lineage>
        <taxon>Eukaryota</taxon>
        <taxon>Viridiplantae</taxon>
        <taxon>Streptophyta</taxon>
        <taxon>Embryophyta</taxon>
        <taxon>Tracheophyta</taxon>
        <taxon>Spermatophyta</taxon>
        <taxon>Magnoliopsida</taxon>
        <taxon>eudicotyledons</taxon>
        <taxon>Gunneridae</taxon>
        <taxon>Pentapetalae</taxon>
        <taxon>rosids</taxon>
        <taxon>malvids</taxon>
        <taxon>Malvales</taxon>
        <taxon>Malvaceae</taxon>
        <taxon>Malvoideae</taxon>
        <taxon>Gossypium</taxon>
    </lineage>
</organism>
<dbReference type="OrthoDB" id="1000128at2759"/>
<name>A0A9D3WGD7_9ROSI</name>
<keyword evidence="8 9" id="KW-0339">Growth factor</keyword>
<dbReference type="Proteomes" id="UP000828251">
    <property type="component" value="Unassembled WGS sequence"/>
</dbReference>
<protein>
    <recommendedName>
        <fullName evidence="9">Phytosulfokine</fullName>
    </recommendedName>
    <component>
        <recommendedName>
            <fullName evidence="9">Phytosulfokine-alpha</fullName>
            <shortName evidence="9">PSK-alpha</shortName>
            <shortName evidence="9">Phytosulfokine-a</shortName>
        </recommendedName>
    </component>
    <component>
        <recommendedName>
            <fullName evidence="9">Phytosulfokine-beta</fullName>
            <shortName evidence="9">PSK-beta</shortName>
            <shortName evidence="9">Phytosulfokine-b</shortName>
        </recommendedName>
    </component>
</protein>
<sequence length="193" mass="23021">MDWPCLFGIIMWCIWKNRNLFIFQGISWSTDEIINISYSWVKQYSSILRSSLYKARDHLHSWPLPNSWVRLSTDGSVKFDEGFASSGGFVEDHNGEWIIEFVKYLGNCTLLEAELREFWMGLILFWIDVLRESLFKLKELKAYEMMMIQADRKHDFSELMGAEECYEKDEECVKRRMMADAHLDYIYTQNHKP</sequence>
<dbReference type="Pfam" id="PF06404">
    <property type="entry name" value="PSK"/>
    <property type="match status" value="1"/>
</dbReference>
<reference evidence="10 11" key="1">
    <citation type="journal article" date="2021" name="Plant Biotechnol. J.">
        <title>Multi-omics assisted identification of the key and species-specific regulatory components of drought-tolerant mechanisms in Gossypium stocksii.</title>
        <authorList>
            <person name="Yu D."/>
            <person name="Ke L."/>
            <person name="Zhang D."/>
            <person name="Wu Y."/>
            <person name="Sun Y."/>
            <person name="Mei J."/>
            <person name="Sun J."/>
            <person name="Sun Y."/>
        </authorList>
    </citation>
    <scope>NUCLEOTIDE SEQUENCE [LARGE SCALE GENOMIC DNA]</scope>
    <source>
        <strain evidence="11">cv. E1</strain>
        <tissue evidence="10">Leaf</tissue>
    </source>
</reference>
<evidence type="ECO:0000313" key="10">
    <source>
        <dbReference type="EMBL" id="KAH1123202.1"/>
    </source>
</evidence>
<keyword evidence="11" id="KW-1185">Reference proteome</keyword>
<comment type="function">
    <text evidence="9">Promotes plant cell differentiation, organogenesis and somatic embryogenesis as well as cell proliferation.</text>
</comment>
<dbReference type="GO" id="GO:0008283">
    <property type="term" value="P:cell population proliferation"/>
    <property type="evidence" value="ECO:0007669"/>
    <property type="project" value="UniProtKB-UniRule"/>
</dbReference>
<comment type="PTM">
    <text evidence="9">PSK-alpha is produced by endopeptidase digestion. PSK-beta is produced from PSK-alpha by exopeptidase digestion.</text>
</comment>
<accession>A0A9D3WGD7</accession>
<gene>
    <name evidence="10" type="ORF">J1N35_006362</name>
</gene>